<protein>
    <submittedName>
        <fullName evidence="1">Uncharacterized protein</fullName>
    </submittedName>
</protein>
<name>A0A3P3XSC4_9SPIR</name>
<organism evidence="1">
    <name type="scientific">uncultured spirochete</name>
    <dbReference type="NCBI Taxonomy" id="156406"/>
    <lineage>
        <taxon>Bacteria</taxon>
        <taxon>Pseudomonadati</taxon>
        <taxon>Spirochaetota</taxon>
        <taxon>Spirochaetia</taxon>
        <taxon>Spirochaetales</taxon>
        <taxon>environmental samples</taxon>
    </lineage>
</organism>
<dbReference type="EMBL" id="FWDO01000005">
    <property type="protein sequence ID" value="SLM19205.1"/>
    <property type="molecule type" value="Genomic_DNA"/>
</dbReference>
<evidence type="ECO:0000313" key="1">
    <source>
        <dbReference type="EMBL" id="SLM19205.1"/>
    </source>
</evidence>
<proteinExistence type="predicted"/>
<dbReference type="AlphaFoldDB" id="A0A3P3XSC4"/>
<gene>
    <name evidence="1" type="ORF">SPIRO4BDMA_50720</name>
</gene>
<accession>A0A3P3XSC4</accession>
<sequence>MHCFSFRSTGQLKAADAHAGFSPLRFSFGKTNNNQNSTLISPLKTVGVVLCFLVIASDSP</sequence>
<reference evidence="1" key="1">
    <citation type="submission" date="2017-02" db="EMBL/GenBank/DDBJ databases">
        <authorList>
            <person name="Regsiter A."/>
            <person name="William W."/>
        </authorList>
    </citation>
    <scope>NUCLEOTIDE SEQUENCE</scope>
    <source>
        <strain evidence="1">BdmA 4</strain>
    </source>
</reference>